<dbReference type="GO" id="GO:0016787">
    <property type="term" value="F:hydrolase activity"/>
    <property type="evidence" value="ECO:0007669"/>
    <property type="project" value="InterPro"/>
</dbReference>
<dbReference type="GO" id="GO:0005524">
    <property type="term" value="F:ATP binding"/>
    <property type="evidence" value="ECO:0007669"/>
    <property type="project" value="InterPro"/>
</dbReference>
<dbReference type="AlphaFoldDB" id="A0A2P6CET9"/>
<dbReference type="Proteomes" id="UP000247345">
    <property type="component" value="Unassembled WGS sequence"/>
</dbReference>
<dbReference type="CDD" id="cd18785">
    <property type="entry name" value="SF2_C"/>
    <property type="match status" value="1"/>
</dbReference>
<keyword evidence="1" id="KW-1133">Transmembrane helix</keyword>
<feature type="transmembrane region" description="Helical" evidence="1">
    <location>
        <begin position="692"/>
        <end position="712"/>
    </location>
</feature>
<keyword evidence="1" id="KW-0812">Transmembrane</keyword>
<dbReference type="PROSITE" id="PS51192">
    <property type="entry name" value="HELICASE_ATP_BIND_1"/>
    <property type="match status" value="1"/>
</dbReference>
<dbReference type="InterPro" id="IPR014001">
    <property type="entry name" value="Helicase_ATP-bd"/>
</dbReference>
<dbReference type="GO" id="GO:0005829">
    <property type="term" value="C:cytosol"/>
    <property type="evidence" value="ECO:0007669"/>
    <property type="project" value="TreeGrafter"/>
</dbReference>
<protein>
    <recommendedName>
        <fullName evidence="2">Helicase ATP-binding domain-containing protein</fullName>
    </recommendedName>
</protein>
<evidence type="ECO:0000259" key="2">
    <source>
        <dbReference type="PROSITE" id="PS51192"/>
    </source>
</evidence>
<dbReference type="PANTHER" id="PTHR47396:SF1">
    <property type="entry name" value="ATP-DEPENDENT HELICASE IRC3-RELATED"/>
    <property type="match status" value="1"/>
</dbReference>
<dbReference type="PANTHER" id="PTHR47396">
    <property type="entry name" value="TYPE I RESTRICTION ENZYME ECOKI R PROTEIN"/>
    <property type="match status" value="1"/>
</dbReference>
<dbReference type="RefSeq" id="WP_105049097.1">
    <property type="nucleotide sequence ID" value="NZ_CP150661.1"/>
</dbReference>
<evidence type="ECO:0000313" key="3">
    <source>
        <dbReference type="EMBL" id="PQJ73431.1"/>
    </source>
</evidence>
<dbReference type="Gene3D" id="3.40.50.300">
    <property type="entry name" value="P-loop containing nucleotide triphosphate hydrolases"/>
    <property type="match status" value="2"/>
</dbReference>
<dbReference type="EMBL" id="MSCK01000001">
    <property type="protein sequence ID" value="PQJ73431.1"/>
    <property type="molecule type" value="Genomic_DNA"/>
</dbReference>
<feature type="transmembrane region" description="Helical" evidence="1">
    <location>
        <begin position="660"/>
        <end position="680"/>
    </location>
</feature>
<comment type="caution">
    <text evidence="3">The sequence shown here is derived from an EMBL/GenBank/DDBJ whole genome shotgun (WGS) entry which is preliminary data.</text>
</comment>
<dbReference type="OrthoDB" id="9759819at2"/>
<dbReference type="Pfam" id="PF04851">
    <property type="entry name" value="ResIII"/>
    <property type="match status" value="1"/>
</dbReference>
<keyword evidence="4" id="KW-1185">Reference proteome</keyword>
<name>A0A2P6CET9_9FLAO</name>
<dbReference type="InterPro" id="IPR006935">
    <property type="entry name" value="Helicase/UvrB_N"/>
</dbReference>
<dbReference type="InterPro" id="IPR027417">
    <property type="entry name" value="P-loop_NTPase"/>
</dbReference>
<dbReference type="SMART" id="SM00487">
    <property type="entry name" value="DEXDc"/>
    <property type="match status" value="1"/>
</dbReference>
<gene>
    <name evidence="3" type="ORF">BTO14_09230</name>
</gene>
<organism evidence="3 4">
    <name type="scientific">Polaribacter butkevichii</name>
    <dbReference type="NCBI Taxonomy" id="218490"/>
    <lineage>
        <taxon>Bacteria</taxon>
        <taxon>Pseudomonadati</taxon>
        <taxon>Bacteroidota</taxon>
        <taxon>Flavobacteriia</taxon>
        <taxon>Flavobacteriales</taxon>
        <taxon>Flavobacteriaceae</taxon>
    </lineage>
</organism>
<keyword evidence="1" id="KW-0472">Membrane</keyword>
<dbReference type="SUPFAM" id="SSF52540">
    <property type="entry name" value="P-loop containing nucleoside triphosphate hydrolases"/>
    <property type="match status" value="1"/>
</dbReference>
<evidence type="ECO:0000313" key="4">
    <source>
        <dbReference type="Proteomes" id="UP000247345"/>
    </source>
</evidence>
<evidence type="ECO:0000256" key="1">
    <source>
        <dbReference type="SAM" id="Phobius"/>
    </source>
</evidence>
<dbReference type="InterPro" id="IPR050742">
    <property type="entry name" value="Helicase_Restrict-Modif_Enz"/>
</dbReference>
<feature type="domain" description="Helicase ATP-binding" evidence="2">
    <location>
        <begin position="25"/>
        <end position="184"/>
    </location>
</feature>
<reference evidence="3 4" key="1">
    <citation type="submission" date="2016-12" db="EMBL/GenBank/DDBJ databases">
        <title>Trade-off between light-utilization and light-protection in marine flavobacteria.</title>
        <authorList>
            <person name="Kumagai Y."/>
            <person name="Yoshizawa S."/>
            <person name="Kogure K."/>
            <person name="Iwasaki W."/>
        </authorList>
    </citation>
    <scope>NUCLEOTIDE SEQUENCE [LARGE SCALE GENOMIC DNA]</scope>
    <source>
        <strain evidence="3 4">KCTC 12100</strain>
    </source>
</reference>
<dbReference type="GO" id="GO:0003677">
    <property type="term" value="F:DNA binding"/>
    <property type="evidence" value="ECO:0007669"/>
    <property type="project" value="InterPro"/>
</dbReference>
<accession>A0A2P6CET9</accession>
<sequence length="877" mass="102264">MNNPLRNLNFIFSWRPYQAKVLKNFDKFIDDNHFHIIAPPGSGKTILGLELIRRIQKKTLILTPTLTVRNQWENRLQTFFTKNTSFTDFSFDIKKPNTLTFSTYQSLHSLYKSFKNEADYFQFFEDHNIEVLVLDEAHHLKKEWWNCLYQLKKQYNKTVISLTATPPYDSTNAEIKKYFSLCGEVDDEIVVPDLIKEKNLCPHQDLVYLSEPLDHEINFIVDYRFKIANFVDELLIDTDFINFLKQHRYYTETEKYIDEIYQNIEFFSSLLIFLNQTSTYITQEKLSVLGFEKNETIEFPKLNNNWIEILLQNLLVTDRKNLIKKENYLLELEKKLRKISAYRQLKVNLKGNKTLYKSLTSSPSKLNSICKIVQHEQEDLKDSLRCVILSDYIRKEYLNTNDTEIETINKLGILPIFHKLRKSVRCKNTIAVLTGSLVIIHQSIFSKLQEKEPLNTYTVTPLSSDKEFLTINTNGSKNKIVNSITELFESGDIKILIGTKSLLGEGWDAPSINSLILASVVGSFVTSNQMRGRAIRTQQNNPNKVGVIWHLACVDLSDKRGGKDLEILSRRFTAFLGITYSEKIIITNGVDRLQIPTQLNSDSIKTYNQQNFERSKNRNQIKDNWKKAISIGKNMTQEVLFLNQEKEHPNTKKKVFYKDLVKNLSVEIIIGISYFLPNFLLKNVNIILNKGMLVFFYSLLSAFALTFGYKLVKIVQLYIRYGFIYKKINKMGLIILDSLITLKLITTDKNKIHISTEKLSNGNISCNIEGANKLESQLFTTALEELLKPIENSKYVIVKTNWYRKKLNISNFFAMPEIFSTNKKTALLFQKNWLYHLGKSKLIYTRNKIGRRLLIKARLSHIYNRDKQITKKSVIWK</sequence>
<proteinExistence type="predicted"/>